<organism evidence="1 2">
    <name type="scientific">Shewanella electrica</name>
    <dbReference type="NCBI Taxonomy" id="515560"/>
    <lineage>
        <taxon>Bacteria</taxon>
        <taxon>Pseudomonadati</taxon>
        <taxon>Pseudomonadota</taxon>
        <taxon>Gammaproteobacteria</taxon>
        <taxon>Alteromonadales</taxon>
        <taxon>Shewanellaceae</taxon>
        <taxon>Shewanella</taxon>
    </lineage>
</organism>
<proteinExistence type="predicted"/>
<comment type="caution">
    <text evidence="1">The sequence shown here is derived from an EMBL/GenBank/DDBJ whole genome shotgun (WGS) entry which is preliminary data.</text>
</comment>
<sequence>MLMPLRDVPIGAKFVLCRNGEKFKRIGEDANRIMVKPVGWLPRLKSSYPMSLNHQCVVDVNGVANG</sequence>
<accession>A0ABT2FQ96</accession>
<dbReference type="RefSeq" id="WP_238898340.1">
    <property type="nucleotide sequence ID" value="NZ_JAKOGG010000022.1"/>
</dbReference>
<keyword evidence="2" id="KW-1185">Reference proteome</keyword>
<evidence type="ECO:0000313" key="2">
    <source>
        <dbReference type="Proteomes" id="UP001201549"/>
    </source>
</evidence>
<evidence type="ECO:0000313" key="1">
    <source>
        <dbReference type="EMBL" id="MCS4558522.1"/>
    </source>
</evidence>
<protein>
    <submittedName>
        <fullName evidence="1">Uncharacterized protein</fullName>
    </submittedName>
</protein>
<dbReference type="Proteomes" id="UP001201549">
    <property type="component" value="Unassembled WGS sequence"/>
</dbReference>
<name>A0ABT2FQ96_9GAMM</name>
<dbReference type="EMBL" id="JAKOGG010000022">
    <property type="protein sequence ID" value="MCS4558522.1"/>
    <property type="molecule type" value="Genomic_DNA"/>
</dbReference>
<reference evidence="2" key="1">
    <citation type="submission" date="2023-07" db="EMBL/GenBank/DDBJ databases">
        <title>Shewanella mangrovi sp. nov., an acetaldehyde- degrading bacterium isolated from mangrove sediment.</title>
        <authorList>
            <person name="Liu Y."/>
        </authorList>
    </citation>
    <scope>NUCLEOTIDE SEQUENCE [LARGE SCALE GENOMIC DNA]</scope>
    <source>
        <strain evidence="2">C32</strain>
    </source>
</reference>
<gene>
    <name evidence="1" type="ORF">L9G74_18970</name>
</gene>